<dbReference type="Proteomes" id="UP000789920">
    <property type="component" value="Unassembled WGS sequence"/>
</dbReference>
<accession>A0ACA9S8I0</accession>
<protein>
    <submittedName>
        <fullName evidence="1">4671_t:CDS:1</fullName>
    </submittedName>
</protein>
<evidence type="ECO:0000313" key="1">
    <source>
        <dbReference type="EMBL" id="CAG8829900.1"/>
    </source>
</evidence>
<dbReference type="EMBL" id="CAJVQC010098119">
    <property type="protein sequence ID" value="CAG8829900.1"/>
    <property type="molecule type" value="Genomic_DNA"/>
</dbReference>
<comment type="caution">
    <text evidence="1">The sequence shown here is derived from an EMBL/GenBank/DDBJ whole genome shotgun (WGS) entry which is preliminary data.</text>
</comment>
<evidence type="ECO:0000313" key="2">
    <source>
        <dbReference type="Proteomes" id="UP000789920"/>
    </source>
</evidence>
<gene>
    <name evidence="1" type="ORF">RPERSI_LOCUS27624</name>
</gene>
<reference evidence="1" key="1">
    <citation type="submission" date="2021-06" db="EMBL/GenBank/DDBJ databases">
        <authorList>
            <person name="Kallberg Y."/>
            <person name="Tangrot J."/>
            <person name="Rosling A."/>
        </authorList>
    </citation>
    <scope>NUCLEOTIDE SEQUENCE</scope>
    <source>
        <strain evidence="1">MA461A</strain>
    </source>
</reference>
<feature type="non-terminal residue" evidence="1">
    <location>
        <position position="85"/>
    </location>
</feature>
<sequence>MTPQERDFFINNDNPTPVEFFKRFNYTSKQTAVSKWHSVLSALLKVYPDEPKFVDIYQNYIKNKYKQAIEDYFKSSSASILDEEK</sequence>
<organism evidence="1 2">
    <name type="scientific">Racocetra persica</name>
    <dbReference type="NCBI Taxonomy" id="160502"/>
    <lineage>
        <taxon>Eukaryota</taxon>
        <taxon>Fungi</taxon>
        <taxon>Fungi incertae sedis</taxon>
        <taxon>Mucoromycota</taxon>
        <taxon>Glomeromycotina</taxon>
        <taxon>Glomeromycetes</taxon>
        <taxon>Diversisporales</taxon>
        <taxon>Gigasporaceae</taxon>
        <taxon>Racocetra</taxon>
    </lineage>
</organism>
<keyword evidence="2" id="KW-1185">Reference proteome</keyword>
<name>A0ACA9S8I0_9GLOM</name>
<proteinExistence type="predicted"/>